<organism evidence="1 2">
    <name type="scientific">Echinicola arenosa</name>
    <dbReference type="NCBI Taxonomy" id="2774144"/>
    <lineage>
        <taxon>Bacteria</taxon>
        <taxon>Pseudomonadati</taxon>
        <taxon>Bacteroidota</taxon>
        <taxon>Cytophagia</taxon>
        <taxon>Cytophagales</taxon>
        <taxon>Cyclobacteriaceae</taxon>
        <taxon>Echinicola</taxon>
    </lineage>
</organism>
<sequence length="154" mass="16951">MKNHLICLGIFLVMFGCGNSKQNHQDLESGVEAANSGPSKQCYAYLHEGDTVRLEVERIGNGKVKGKLLYKLFEKDENKGTFSGVVKGDTLLADYSFTSEGKESVREVAFLFKDNLVSEGYGPLRDDNGKMIFASKDSLVFGKGIVLLKVKCTE</sequence>
<dbReference type="EMBL" id="JACYTQ010000005">
    <property type="protein sequence ID" value="MBD8489991.1"/>
    <property type="molecule type" value="Genomic_DNA"/>
</dbReference>
<dbReference type="PROSITE" id="PS51257">
    <property type="entry name" value="PROKAR_LIPOPROTEIN"/>
    <property type="match status" value="1"/>
</dbReference>
<evidence type="ECO:0008006" key="3">
    <source>
        <dbReference type="Google" id="ProtNLM"/>
    </source>
</evidence>
<gene>
    <name evidence="1" type="ORF">IFO69_14635</name>
</gene>
<reference evidence="1 2" key="1">
    <citation type="submission" date="2020-09" db="EMBL/GenBank/DDBJ databases">
        <title>Echinicola sp. CAU 1574 isolated from sand of Sido Beach.</title>
        <authorList>
            <person name="Kim W."/>
        </authorList>
    </citation>
    <scope>NUCLEOTIDE SEQUENCE [LARGE SCALE GENOMIC DNA]</scope>
    <source>
        <strain evidence="1 2">CAU 1574</strain>
    </source>
</reference>
<comment type="caution">
    <text evidence="1">The sequence shown here is derived from an EMBL/GenBank/DDBJ whole genome shotgun (WGS) entry which is preliminary data.</text>
</comment>
<proteinExistence type="predicted"/>
<protein>
    <recommendedName>
        <fullName evidence="3">Lipoprotein</fullName>
    </recommendedName>
</protein>
<dbReference type="Proteomes" id="UP000647133">
    <property type="component" value="Unassembled WGS sequence"/>
</dbReference>
<evidence type="ECO:0000313" key="2">
    <source>
        <dbReference type="Proteomes" id="UP000647133"/>
    </source>
</evidence>
<accession>A0ABR9AMH2</accession>
<keyword evidence="2" id="KW-1185">Reference proteome</keyword>
<name>A0ABR9AMH2_9BACT</name>
<evidence type="ECO:0000313" key="1">
    <source>
        <dbReference type="EMBL" id="MBD8489991.1"/>
    </source>
</evidence>
<dbReference type="RefSeq" id="WP_192010877.1">
    <property type="nucleotide sequence ID" value="NZ_JACYTQ010000005.1"/>
</dbReference>